<dbReference type="Gene3D" id="1.20.1560.10">
    <property type="entry name" value="ABC transporter type 1, transmembrane domain"/>
    <property type="match status" value="1"/>
</dbReference>
<evidence type="ECO:0000256" key="3">
    <source>
        <dbReference type="ARBA" id="ARBA00022741"/>
    </source>
</evidence>
<dbReference type="SUPFAM" id="SSF90123">
    <property type="entry name" value="ABC transporter transmembrane region"/>
    <property type="match status" value="1"/>
</dbReference>
<dbReference type="InterPro" id="IPR005898">
    <property type="entry name" value="Cyc_pep_transpt_SyrD/YojI"/>
</dbReference>
<evidence type="ECO:0000313" key="10">
    <source>
        <dbReference type="EMBL" id="UPK68831.1"/>
    </source>
</evidence>
<evidence type="ECO:0000259" key="8">
    <source>
        <dbReference type="PROSITE" id="PS50893"/>
    </source>
</evidence>
<evidence type="ECO:0000256" key="4">
    <source>
        <dbReference type="ARBA" id="ARBA00022840"/>
    </source>
</evidence>
<dbReference type="InterPro" id="IPR036640">
    <property type="entry name" value="ABC1_TM_sf"/>
</dbReference>
<dbReference type="PROSITE" id="PS50893">
    <property type="entry name" value="ABC_TRANSPORTER_2"/>
    <property type="match status" value="1"/>
</dbReference>
<dbReference type="PROSITE" id="PS50929">
    <property type="entry name" value="ABC_TM1F"/>
    <property type="match status" value="1"/>
</dbReference>
<keyword evidence="11" id="KW-1185">Reference proteome</keyword>
<feature type="transmembrane region" description="Helical" evidence="7">
    <location>
        <begin position="142"/>
        <end position="161"/>
    </location>
</feature>
<feature type="transmembrane region" description="Helical" evidence="7">
    <location>
        <begin position="45"/>
        <end position="63"/>
    </location>
</feature>
<dbReference type="CDD" id="cd03228">
    <property type="entry name" value="ABCC_MRP_Like"/>
    <property type="match status" value="1"/>
</dbReference>
<dbReference type="SMART" id="SM00382">
    <property type="entry name" value="AAA"/>
    <property type="match status" value="1"/>
</dbReference>
<gene>
    <name evidence="10" type="ORF">MYF79_28130</name>
</gene>
<dbReference type="EMBL" id="CP095855">
    <property type="protein sequence ID" value="UPK68831.1"/>
    <property type="molecule type" value="Genomic_DNA"/>
</dbReference>
<dbReference type="InterPro" id="IPR011527">
    <property type="entry name" value="ABC1_TM_dom"/>
</dbReference>
<feature type="transmembrane region" description="Helical" evidence="7">
    <location>
        <begin position="235"/>
        <end position="255"/>
    </location>
</feature>
<dbReference type="InterPro" id="IPR003593">
    <property type="entry name" value="AAA+_ATPase"/>
</dbReference>
<sequence>MYKISLRQILFLLMFSVPNTLLTLGILVIVNGILSGRKMMFQDKLGIVFFSIVGISFLLNIFFQRKIIAYSYRMIYENEMNIMRYFLQSSLSQLEKIGMQRVYGVIEDMRIFTFLPGIVATTITSIITLLICLFYFLTVSVFATIVVVAIILTIAGGYFWASKKLEGRIKHQRELNDRYFRIVDDVLRGFKELKLSDTRRNKLYENFLRPNRATSSEVESYVAGKYLVLNLFSQYGLYLVIGVVLFVLPVMHFFGKDQVSSLVVVLFFIRGPINSLIAMQSFYTKSIVANRRISAFLKDIKNSPPCNTDENVAAGGKRLEELRFEGVKYHYQSASSEKPFSLGPVDLTINEGETVFIIGGNGSGKSTFINLLTGISSPHEGKIFLNGKEVRGDNQHYRNHISAVFSDHHLFYEHYEQYSLENNGEYERLLKIMELDKVIPNNDDVAARKKFSKGQGKRMAMIFALLEERPVLVLDEWAADQDPYFRKFFYERLLPELRAKRKTIIAVTHDDAYFRHADRIVKFDYGKVAKDIFINVQEMDTETLKLW</sequence>
<dbReference type="InterPro" id="IPR027417">
    <property type="entry name" value="P-loop_NTPase"/>
</dbReference>
<proteinExistence type="predicted"/>
<dbReference type="PANTHER" id="PTHR24221">
    <property type="entry name" value="ATP-BINDING CASSETTE SUB-FAMILY B"/>
    <property type="match status" value="1"/>
</dbReference>
<keyword evidence="3" id="KW-0547">Nucleotide-binding</keyword>
<dbReference type="SUPFAM" id="SSF52540">
    <property type="entry name" value="P-loop containing nucleoside triphosphate hydrolases"/>
    <property type="match status" value="1"/>
</dbReference>
<reference evidence="10 11" key="1">
    <citation type="submission" date="2022-04" db="EMBL/GenBank/DDBJ databases">
        <title>The arsenic-methylating capacity of Chitinophaga filiformis YT5 during chitin decomposition.</title>
        <authorList>
            <person name="Chen G."/>
            <person name="Liang Y."/>
        </authorList>
    </citation>
    <scope>NUCLEOTIDE SEQUENCE [LARGE SCALE GENOMIC DNA]</scope>
    <source>
        <strain evidence="10 11">YT5</strain>
    </source>
</reference>
<feature type="transmembrane region" description="Helical" evidence="7">
    <location>
        <begin position="9"/>
        <end position="33"/>
    </location>
</feature>
<protein>
    <submittedName>
        <fullName evidence="10">Cyclic peptide export ABC transporter</fullName>
    </submittedName>
</protein>
<keyword evidence="6 7" id="KW-0472">Membrane</keyword>
<organism evidence="10 11">
    <name type="scientific">Chitinophaga filiformis</name>
    <name type="common">Myxococcus filiformis</name>
    <name type="synonym">Flexibacter filiformis</name>
    <dbReference type="NCBI Taxonomy" id="104663"/>
    <lineage>
        <taxon>Bacteria</taxon>
        <taxon>Pseudomonadati</taxon>
        <taxon>Bacteroidota</taxon>
        <taxon>Chitinophagia</taxon>
        <taxon>Chitinophagales</taxon>
        <taxon>Chitinophagaceae</taxon>
        <taxon>Chitinophaga</taxon>
    </lineage>
</organism>
<comment type="subcellular location">
    <subcellularLocation>
        <location evidence="1">Cell membrane</location>
        <topology evidence="1">Multi-pass membrane protein</topology>
    </subcellularLocation>
</comment>
<evidence type="ECO:0000259" key="9">
    <source>
        <dbReference type="PROSITE" id="PS50929"/>
    </source>
</evidence>
<evidence type="ECO:0000256" key="7">
    <source>
        <dbReference type="SAM" id="Phobius"/>
    </source>
</evidence>
<feature type="domain" description="ABC transmembrane type-1" evidence="9">
    <location>
        <begin position="9"/>
        <end position="285"/>
    </location>
</feature>
<evidence type="ECO:0000313" key="11">
    <source>
        <dbReference type="Proteomes" id="UP000830198"/>
    </source>
</evidence>
<dbReference type="NCBIfam" id="TIGR01194">
    <property type="entry name" value="cyc_pep_trnsptr"/>
    <property type="match status" value="1"/>
</dbReference>
<dbReference type="RefSeq" id="WP_247811195.1">
    <property type="nucleotide sequence ID" value="NZ_CP095855.1"/>
</dbReference>
<feature type="transmembrane region" description="Helical" evidence="7">
    <location>
        <begin position="111"/>
        <end position="136"/>
    </location>
</feature>
<keyword evidence="5 7" id="KW-1133">Transmembrane helix</keyword>
<keyword evidence="4" id="KW-0067">ATP-binding</keyword>
<accession>A0ABY4I251</accession>
<dbReference type="InterPro" id="IPR003439">
    <property type="entry name" value="ABC_transporter-like_ATP-bd"/>
</dbReference>
<evidence type="ECO:0000256" key="1">
    <source>
        <dbReference type="ARBA" id="ARBA00004651"/>
    </source>
</evidence>
<dbReference type="Pfam" id="PF00005">
    <property type="entry name" value="ABC_tran"/>
    <property type="match status" value="1"/>
</dbReference>
<feature type="domain" description="ABC transporter" evidence="8">
    <location>
        <begin position="322"/>
        <end position="546"/>
    </location>
</feature>
<feature type="transmembrane region" description="Helical" evidence="7">
    <location>
        <begin position="261"/>
        <end position="283"/>
    </location>
</feature>
<name>A0ABY4I251_CHIFI</name>
<evidence type="ECO:0000256" key="2">
    <source>
        <dbReference type="ARBA" id="ARBA00022692"/>
    </source>
</evidence>
<keyword evidence="2 7" id="KW-0812">Transmembrane</keyword>
<evidence type="ECO:0000256" key="5">
    <source>
        <dbReference type="ARBA" id="ARBA00022989"/>
    </source>
</evidence>
<dbReference type="Gene3D" id="3.40.50.300">
    <property type="entry name" value="P-loop containing nucleotide triphosphate hydrolases"/>
    <property type="match status" value="1"/>
</dbReference>
<dbReference type="Proteomes" id="UP000830198">
    <property type="component" value="Chromosome"/>
</dbReference>
<dbReference type="PANTHER" id="PTHR24221:SF654">
    <property type="entry name" value="ATP-BINDING CASSETTE SUB-FAMILY B MEMBER 6"/>
    <property type="match status" value="1"/>
</dbReference>
<evidence type="ECO:0000256" key="6">
    <source>
        <dbReference type="ARBA" id="ARBA00023136"/>
    </source>
</evidence>
<dbReference type="InterPro" id="IPR039421">
    <property type="entry name" value="Type_1_exporter"/>
</dbReference>